<keyword evidence="3" id="KW-1185">Reference proteome</keyword>
<evidence type="ECO:0000256" key="1">
    <source>
        <dbReference type="SAM" id="MobiDB-lite"/>
    </source>
</evidence>
<dbReference type="Proteomes" id="UP001198034">
    <property type="component" value="Unassembled WGS sequence"/>
</dbReference>
<sequence length="254" mass="26222">MTKSTNPALASEQDPKKAVEIPATPAPAAAPTTAPKTSASTARKPTTRRARTTPATPTTSTAQASAVVVEPSAPSVAKASPAAASKTAARKPVVTKTATTKTTAARPAAAKADTSKADITQASSVAEVPMAKVSSKRKATASVDDMEALATHLLSEQSSAAPQVKMGKKLDKASQLPAKKAAKKAKLIRDSFTFPEADYALIAALKQRVIGAGLEVKKSELIRAGLNALTALADQELHQMLQQLEKIKTGRPAK</sequence>
<evidence type="ECO:0000313" key="2">
    <source>
        <dbReference type="EMBL" id="MCB5195717.1"/>
    </source>
</evidence>
<feature type="region of interest" description="Disordered" evidence="1">
    <location>
        <begin position="1"/>
        <end position="117"/>
    </location>
</feature>
<protein>
    <submittedName>
        <fullName evidence="2">Uncharacterized protein</fullName>
    </submittedName>
</protein>
<proteinExistence type="predicted"/>
<gene>
    <name evidence="2" type="ORF">LG219_05370</name>
</gene>
<reference evidence="2 3" key="1">
    <citation type="submission" date="2021-10" db="EMBL/GenBank/DDBJ databases">
        <authorList>
            <person name="Chen M."/>
        </authorList>
    </citation>
    <scope>NUCLEOTIDE SEQUENCE [LARGE SCALE GENOMIC DNA]</scope>
    <source>
        <strain evidence="2 3">H3-26</strain>
    </source>
</reference>
<evidence type="ECO:0000313" key="3">
    <source>
        <dbReference type="Proteomes" id="UP001198034"/>
    </source>
</evidence>
<feature type="compositionally biased region" description="Low complexity" evidence="1">
    <location>
        <begin position="22"/>
        <end position="44"/>
    </location>
</feature>
<dbReference type="RefSeq" id="WP_226763507.1">
    <property type="nucleotide sequence ID" value="NZ_JAJAWG010000002.1"/>
</dbReference>
<comment type="caution">
    <text evidence="2">The sequence shown here is derived from an EMBL/GenBank/DDBJ whole genome shotgun (WGS) entry which is preliminary data.</text>
</comment>
<dbReference type="EMBL" id="JAJAWG010000002">
    <property type="protein sequence ID" value="MCB5195717.1"/>
    <property type="molecule type" value="Genomic_DNA"/>
</dbReference>
<organism evidence="2 3">
    <name type="scientific">Deefgea salmonis</name>
    <dbReference type="NCBI Taxonomy" id="2875502"/>
    <lineage>
        <taxon>Bacteria</taxon>
        <taxon>Pseudomonadati</taxon>
        <taxon>Pseudomonadota</taxon>
        <taxon>Betaproteobacteria</taxon>
        <taxon>Neisseriales</taxon>
        <taxon>Chitinibacteraceae</taxon>
        <taxon>Deefgea</taxon>
    </lineage>
</organism>
<feature type="compositionally biased region" description="Low complexity" evidence="1">
    <location>
        <begin position="52"/>
        <end position="112"/>
    </location>
</feature>
<name>A0ABS8BJ18_9NEIS</name>
<accession>A0ABS8BJ18</accession>